<proteinExistence type="inferred from homology"/>
<comment type="caution">
    <text evidence="10">The sequence shown here is derived from an EMBL/GenBank/DDBJ whole genome shotgun (WGS) entry which is preliminary data.</text>
</comment>
<keyword evidence="3 8" id="KW-0436">Ligase</keyword>
<dbReference type="PRINTS" id="PR01041">
    <property type="entry name" value="TRNASYNTHMET"/>
</dbReference>
<evidence type="ECO:0000256" key="7">
    <source>
        <dbReference type="ARBA" id="ARBA00023146"/>
    </source>
</evidence>
<dbReference type="InterPro" id="IPR014729">
    <property type="entry name" value="Rossmann-like_a/b/a_fold"/>
</dbReference>
<evidence type="ECO:0000256" key="1">
    <source>
        <dbReference type="ARBA" id="ARBA00005594"/>
    </source>
</evidence>
<dbReference type="EC" id="6.1.1.10" evidence="2"/>
<name>A0AAD5U5B9_9FUNG</name>
<dbReference type="SUPFAM" id="SSF47323">
    <property type="entry name" value="Anticodon-binding domain of a subclass of class I aminoacyl-tRNA synthetases"/>
    <property type="match status" value="1"/>
</dbReference>
<evidence type="ECO:0000256" key="4">
    <source>
        <dbReference type="ARBA" id="ARBA00022741"/>
    </source>
</evidence>
<sequence>MRVFSIVRAKHTLVTNPIFYANDKPHIGHLYTAVISDTISKHNRLRGKKTFLSIGTDEHGLKIMQSAAKKNVDVQDYCKEISQKFKRLFDKAGISHSDFIRTTEKRHEVAVKHLWKLLVERGYIYKGFYEGWFIAKETGSAVEWTQEENYKFKLSDFRLKLLEWLDKNPNLIIPKSRENEVLAILSKPLEDLSISRLATNVNWGILVPNDKNHTIYVWLDALTNYLTVTGYPWIESDELKAFWPPDVHIIGKDILKFHAIYWPSFLLAAGLPLPKKIIAHAHWLKDKKKMSKSIGNVVDPEELIEKYGKEVVKFYLLRDGGIFDDSEFSNESLLFAYTHELKNQYGNLILRSTAKSINKNLTYPSFEAGVLDVEDYKCLEQKLTELPISFNNKFNKGDFSGGLREIFDVISEANIFWQKSEPWKLKKNLLDAEQQKLNLKKFDQVLFWTYESLRISSILLYPIMPEKISMVLKKFKSLDCLNLEDIEEGEFKFADIIKIDYEREKGLLEDSGDLILFPKVIADDAG</sequence>
<evidence type="ECO:0000256" key="8">
    <source>
        <dbReference type="RuleBase" id="RU363039"/>
    </source>
</evidence>
<feature type="domain" description="Methionyl/Leucyl tRNA synthetase" evidence="9">
    <location>
        <begin position="138"/>
        <end position="352"/>
    </location>
</feature>
<evidence type="ECO:0000313" key="10">
    <source>
        <dbReference type="EMBL" id="KAJ3223558.1"/>
    </source>
</evidence>
<keyword evidence="5 8" id="KW-0067">ATP-binding</keyword>
<dbReference type="SUPFAM" id="SSF52374">
    <property type="entry name" value="Nucleotidylyl transferase"/>
    <property type="match status" value="1"/>
</dbReference>
<keyword evidence="4 8" id="KW-0547">Nucleotide-binding</keyword>
<dbReference type="Proteomes" id="UP001211065">
    <property type="component" value="Unassembled WGS sequence"/>
</dbReference>
<evidence type="ECO:0000256" key="3">
    <source>
        <dbReference type="ARBA" id="ARBA00022598"/>
    </source>
</evidence>
<evidence type="ECO:0000259" key="9">
    <source>
        <dbReference type="Pfam" id="PF09334"/>
    </source>
</evidence>
<dbReference type="AlphaFoldDB" id="A0AAD5U5B9"/>
<dbReference type="CDD" id="cd00814">
    <property type="entry name" value="MetRS_core"/>
    <property type="match status" value="1"/>
</dbReference>
<evidence type="ECO:0000256" key="6">
    <source>
        <dbReference type="ARBA" id="ARBA00022917"/>
    </source>
</evidence>
<dbReference type="InterPro" id="IPR015413">
    <property type="entry name" value="Methionyl/Leucyl_tRNA_Synth"/>
</dbReference>
<dbReference type="PANTHER" id="PTHR43326:SF1">
    <property type="entry name" value="METHIONINE--TRNA LIGASE, MITOCHONDRIAL"/>
    <property type="match status" value="1"/>
</dbReference>
<evidence type="ECO:0000256" key="2">
    <source>
        <dbReference type="ARBA" id="ARBA00012838"/>
    </source>
</evidence>
<dbReference type="Gene3D" id="2.170.220.10">
    <property type="match status" value="1"/>
</dbReference>
<evidence type="ECO:0000256" key="5">
    <source>
        <dbReference type="ARBA" id="ARBA00022840"/>
    </source>
</evidence>
<dbReference type="InterPro" id="IPR009080">
    <property type="entry name" value="tRNAsynth_Ia_anticodon-bd"/>
</dbReference>
<dbReference type="Gene3D" id="3.40.50.620">
    <property type="entry name" value="HUPs"/>
    <property type="match status" value="1"/>
</dbReference>
<dbReference type="InterPro" id="IPR023457">
    <property type="entry name" value="Met-tRNA_synth_2"/>
</dbReference>
<dbReference type="GO" id="GO:0004825">
    <property type="term" value="F:methionine-tRNA ligase activity"/>
    <property type="evidence" value="ECO:0007669"/>
    <property type="project" value="UniProtKB-EC"/>
</dbReference>
<dbReference type="InterPro" id="IPR033911">
    <property type="entry name" value="MetRS_core"/>
</dbReference>
<dbReference type="GO" id="GO:0005524">
    <property type="term" value="F:ATP binding"/>
    <property type="evidence" value="ECO:0007669"/>
    <property type="project" value="UniProtKB-KW"/>
</dbReference>
<accession>A0AAD5U5B9</accession>
<reference evidence="10" key="1">
    <citation type="submission" date="2020-05" db="EMBL/GenBank/DDBJ databases">
        <title>Phylogenomic resolution of chytrid fungi.</title>
        <authorList>
            <person name="Stajich J.E."/>
            <person name="Amses K."/>
            <person name="Simmons R."/>
            <person name="Seto K."/>
            <person name="Myers J."/>
            <person name="Bonds A."/>
            <person name="Quandt C.A."/>
            <person name="Barry K."/>
            <person name="Liu P."/>
            <person name="Grigoriev I."/>
            <person name="Longcore J.E."/>
            <person name="James T.Y."/>
        </authorList>
    </citation>
    <scope>NUCLEOTIDE SEQUENCE</scope>
    <source>
        <strain evidence="10">JEL0476</strain>
    </source>
</reference>
<dbReference type="Pfam" id="PF09334">
    <property type="entry name" value="tRNA-synt_1g"/>
    <property type="match status" value="2"/>
</dbReference>
<keyword evidence="11" id="KW-1185">Reference proteome</keyword>
<organism evidence="10 11">
    <name type="scientific">Clydaea vesicula</name>
    <dbReference type="NCBI Taxonomy" id="447962"/>
    <lineage>
        <taxon>Eukaryota</taxon>
        <taxon>Fungi</taxon>
        <taxon>Fungi incertae sedis</taxon>
        <taxon>Chytridiomycota</taxon>
        <taxon>Chytridiomycota incertae sedis</taxon>
        <taxon>Chytridiomycetes</taxon>
        <taxon>Lobulomycetales</taxon>
        <taxon>Lobulomycetaceae</taxon>
        <taxon>Clydaea</taxon>
    </lineage>
</organism>
<dbReference type="Gene3D" id="1.10.730.10">
    <property type="entry name" value="Isoleucyl-tRNA Synthetase, Domain 1"/>
    <property type="match status" value="1"/>
</dbReference>
<feature type="domain" description="Methionyl/Leucyl tRNA synthetase" evidence="9">
    <location>
        <begin position="13"/>
        <end position="136"/>
    </location>
</feature>
<keyword evidence="6 8" id="KW-0648">Protein biosynthesis</keyword>
<dbReference type="PANTHER" id="PTHR43326">
    <property type="entry name" value="METHIONYL-TRNA SYNTHETASE"/>
    <property type="match status" value="1"/>
</dbReference>
<comment type="similarity">
    <text evidence="1 8">Belongs to the class-I aminoacyl-tRNA synthetase family.</text>
</comment>
<protein>
    <recommendedName>
        <fullName evidence="2">methionine--tRNA ligase</fullName>
        <ecNumber evidence="2">6.1.1.10</ecNumber>
    </recommendedName>
</protein>
<dbReference type="EMBL" id="JADGJW010000125">
    <property type="protein sequence ID" value="KAJ3223558.1"/>
    <property type="molecule type" value="Genomic_DNA"/>
</dbReference>
<dbReference type="GO" id="GO:0006431">
    <property type="term" value="P:methionyl-tRNA aminoacylation"/>
    <property type="evidence" value="ECO:0007669"/>
    <property type="project" value="InterPro"/>
</dbReference>
<gene>
    <name evidence="10" type="primary">MSM1</name>
    <name evidence="10" type="ORF">HK099_000979</name>
</gene>
<keyword evidence="7 8" id="KW-0030">Aminoacyl-tRNA synthetase</keyword>
<evidence type="ECO:0000313" key="11">
    <source>
        <dbReference type="Proteomes" id="UP001211065"/>
    </source>
</evidence>